<comment type="caution">
    <text evidence="4">The sequence shown here is derived from an EMBL/GenBank/DDBJ whole genome shotgun (WGS) entry which is preliminary data.</text>
</comment>
<protein>
    <submittedName>
        <fullName evidence="4">FAD-dependent oxidoreductase</fullName>
    </submittedName>
</protein>
<accession>A0A366M3T9</accession>
<evidence type="ECO:0000259" key="3">
    <source>
        <dbReference type="Pfam" id="PF01494"/>
    </source>
</evidence>
<dbReference type="Pfam" id="PF01494">
    <property type="entry name" value="FAD_binding_3"/>
    <property type="match status" value="1"/>
</dbReference>
<evidence type="ECO:0000313" key="5">
    <source>
        <dbReference type="Proteomes" id="UP000253303"/>
    </source>
</evidence>
<dbReference type="InterPro" id="IPR002938">
    <property type="entry name" value="FAD-bd"/>
</dbReference>
<dbReference type="InterPro" id="IPR036188">
    <property type="entry name" value="FAD/NAD-bd_sf"/>
</dbReference>
<sequence length="548" mass="62009">MEERKDPYDVIIIGTGLSGTMLGSILAKQGASVLMLDGTQHPRFAVGESTIGQTLFLLKLVAQRYGVPEIGHLGSFVDVLKHVGGSHGQKSNFGFMIHRDGEEPDPRHTNQFRLLDVTGSAAHFFRQDTDAYMFHTAISYGCEARQNYRVEKIDLGDDGVAVVGADGSTYHGRYLVDASGFRSPLARQLGLREEPSRLKHHARSIFTHMVNVDPADAHLRHAAEDRPPVEWNEGTLHHIFERGWMWIIPFNNHAGATNPLCSVGIQLDERRYPLRKDLTPEQEFQLHVDRFPAVKRQLANARSVREWIRTDRMQYSSTRTVGHRWCLMSHAAGFIDPLFSRGLSNTCEIINALSWRLIEALRDDDFSHERFAPVEELEQGLLDYNDKLVNCSFISFSNYDLWNAVFRIWVCASAVGGKRFVNALALTRKTGDDTYCRILDDSPFPGLWWPDPVYAELFDEVNRTCEAVDEGRMDAQEAAGILLERIRTADWMLPQLGLQDPSQRFISPTASLMSEVAEWARKHPRPEIRELLSSSPDEVQATLRGRAI</sequence>
<proteinExistence type="inferred from homology"/>
<feature type="domain" description="FAD-binding" evidence="3">
    <location>
        <begin position="8"/>
        <end position="252"/>
    </location>
</feature>
<dbReference type="InterPro" id="IPR050816">
    <property type="entry name" value="Flavin-dep_Halogenase_NPB"/>
</dbReference>
<dbReference type="Gene3D" id="3.50.50.60">
    <property type="entry name" value="FAD/NAD(P)-binding domain"/>
    <property type="match status" value="1"/>
</dbReference>
<dbReference type="GO" id="GO:0071949">
    <property type="term" value="F:FAD binding"/>
    <property type="evidence" value="ECO:0007669"/>
    <property type="project" value="InterPro"/>
</dbReference>
<dbReference type="RefSeq" id="WP_113980297.1">
    <property type="nucleotide sequence ID" value="NZ_QMEY01000003.1"/>
</dbReference>
<evidence type="ECO:0000256" key="1">
    <source>
        <dbReference type="ARBA" id="ARBA00023002"/>
    </source>
</evidence>
<dbReference type="AlphaFoldDB" id="A0A366M3T9"/>
<name>A0A366M3T9_9ACTN</name>
<dbReference type="EMBL" id="QMEY01000003">
    <property type="protein sequence ID" value="RBQ20092.1"/>
    <property type="molecule type" value="Genomic_DNA"/>
</dbReference>
<dbReference type="OrthoDB" id="103324at2"/>
<evidence type="ECO:0000313" key="4">
    <source>
        <dbReference type="EMBL" id="RBQ20092.1"/>
    </source>
</evidence>
<keyword evidence="5" id="KW-1185">Reference proteome</keyword>
<reference evidence="4 5" key="1">
    <citation type="submission" date="2018-06" db="EMBL/GenBank/DDBJ databases">
        <title>Sphaerisporangium craniellae sp. nov., isolated from a marine sponge in the South China Sea.</title>
        <authorList>
            <person name="Li L."/>
        </authorList>
    </citation>
    <scope>NUCLEOTIDE SEQUENCE [LARGE SCALE GENOMIC DNA]</scope>
    <source>
        <strain evidence="4 5">LHW63015</strain>
    </source>
</reference>
<dbReference type="Proteomes" id="UP000253303">
    <property type="component" value="Unassembled WGS sequence"/>
</dbReference>
<dbReference type="PRINTS" id="PR00420">
    <property type="entry name" value="RNGMNOXGNASE"/>
</dbReference>
<dbReference type="PANTHER" id="PTHR43747:SF5">
    <property type="entry name" value="FAD-BINDING DOMAIN-CONTAINING PROTEIN"/>
    <property type="match status" value="1"/>
</dbReference>
<gene>
    <name evidence="4" type="ORF">DP939_09720</name>
</gene>
<organism evidence="4 5">
    <name type="scientific">Spongiactinospora rosea</name>
    <dbReference type="NCBI Taxonomy" id="2248750"/>
    <lineage>
        <taxon>Bacteria</taxon>
        <taxon>Bacillati</taxon>
        <taxon>Actinomycetota</taxon>
        <taxon>Actinomycetes</taxon>
        <taxon>Streptosporangiales</taxon>
        <taxon>Streptosporangiaceae</taxon>
        <taxon>Spongiactinospora</taxon>
    </lineage>
</organism>
<keyword evidence="1" id="KW-0560">Oxidoreductase</keyword>
<comment type="similarity">
    <text evidence="2">Belongs to the flavin-dependent halogenase family. Bacterial tryptophan halogenase subfamily.</text>
</comment>
<dbReference type="GO" id="GO:0016491">
    <property type="term" value="F:oxidoreductase activity"/>
    <property type="evidence" value="ECO:0007669"/>
    <property type="project" value="UniProtKB-KW"/>
</dbReference>
<dbReference type="SUPFAM" id="SSF51905">
    <property type="entry name" value="FAD/NAD(P)-binding domain"/>
    <property type="match status" value="1"/>
</dbReference>
<evidence type="ECO:0000256" key="2">
    <source>
        <dbReference type="ARBA" id="ARBA00038396"/>
    </source>
</evidence>
<dbReference type="PANTHER" id="PTHR43747">
    <property type="entry name" value="FAD-BINDING PROTEIN"/>
    <property type="match status" value="1"/>
</dbReference>